<dbReference type="PANTHER" id="PTHR48136">
    <property type="entry name" value="RUBREDOXIN-LIKE SUPERFAMILY PROTEIN"/>
    <property type="match status" value="1"/>
</dbReference>
<dbReference type="AlphaFoldDB" id="A0AAV1I0W7"/>
<dbReference type="Proteomes" id="UP001314263">
    <property type="component" value="Unassembled WGS sequence"/>
</dbReference>
<dbReference type="SUPFAM" id="SSF57802">
    <property type="entry name" value="Rubredoxin-like"/>
    <property type="match status" value="1"/>
</dbReference>
<evidence type="ECO:0000313" key="4">
    <source>
        <dbReference type="EMBL" id="CAK0770995.1"/>
    </source>
</evidence>
<feature type="compositionally biased region" description="Polar residues" evidence="1">
    <location>
        <begin position="110"/>
        <end position="129"/>
    </location>
</feature>
<dbReference type="EMBL" id="CAUYUE010000004">
    <property type="protein sequence ID" value="CAK0770995.1"/>
    <property type="molecule type" value="Genomic_DNA"/>
</dbReference>
<accession>A0AAV1I0W7</accession>
<dbReference type="InterPro" id="IPR024934">
    <property type="entry name" value="Rubredoxin-like_dom"/>
</dbReference>
<feature type="transmembrane region" description="Helical" evidence="2">
    <location>
        <begin position="143"/>
        <end position="161"/>
    </location>
</feature>
<feature type="region of interest" description="Disordered" evidence="1">
    <location>
        <begin position="105"/>
        <end position="136"/>
    </location>
</feature>
<dbReference type="PROSITE" id="PS50903">
    <property type="entry name" value="RUBREDOXIN_LIKE"/>
    <property type="match status" value="1"/>
</dbReference>
<dbReference type="GO" id="GO:0005506">
    <property type="term" value="F:iron ion binding"/>
    <property type="evidence" value="ECO:0007669"/>
    <property type="project" value="InterPro"/>
</dbReference>
<gene>
    <name evidence="4" type="ORF">CVIRNUC_003822</name>
</gene>
<proteinExistence type="predicted"/>
<evidence type="ECO:0000256" key="1">
    <source>
        <dbReference type="SAM" id="MobiDB-lite"/>
    </source>
</evidence>
<comment type="caution">
    <text evidence="4">The sequence shown here is derived from an EMBL/GenBank/DDBJ whole genome shotgun (WGS) entry which is preliminary data.</text>
</comment>
<organism evidence="4 5">
    <name type="scientific">Coccomyxa viridis</name>
    <dbReference type="NCBI Taxonomy" id="1274662"/>
    <lineage>
        <taxon>Eukaryota</taxon>
        <taxon>Viridiplantae</taxon>
        <taxon>Chlorophyta</taxon>
        <taxon>core chlorophytes</taxon>
        <taxon>Trebouxiophyceae</taxon>
        <taxon>Trebouxiophyceae incertae sedis</taxon>
        <taxon>Coccomyxaceae</taxon>
        <taxon>Coccomyxa</taxon>
    </lineage>
</organism>
<keyword evidence="5" id="KW-1185">Reference proteome</keyword>
<keyword evidence="2" id="KW-0812">Transmembrane</keyword>
<protein>
    <recommendedName>
        <fullName evidence="3">Rubredoxin-like domain-containing protein</fullName>
    </recommendedName>
</protein>
<evidence type="ECO:0000313" key="5">
    <source>
        <dbReference type="Proteomes" id="UP001314263"/>
    </source>
</evidence>
<evidence type="ECO:0000259" key="3">
    <source>
        <dbReference type="PROSITE" id="PS50903"/>
    </source>
</evidence>
<dbReference type="PANTHER" id="PTHR48136:SF1">
    <property type="entry name" value="RUBREDOXIN-LIKE SUPERFAMILY PROTEIN"/>
    <property type="match status" value="1"/>
</dbReference>
<reference evidence="4 5" key="1">
    <citation type="submission" date="2023-10" db="EMBL/GenBank/DDBJ databases">
        <authorList>
            <person name="Maclean D."/>
            <person name="Macfadyen A."/>
        </authorList>
    </citation>
    <scope>NUCLEOTIDE SEQUENCE [LARGE SCALE GENOMIC DNA]</scope>
</reference>
<dbReference type="CDD" id="cd00350">
    <property type="entry name" value="rubredoxin_like"/>
    <property type="match status" value="1"/>
</dbReference>
<sequence length="165" mass="17381">MEASASMATQPHSSAQALRLPSRLLSVKPGSASVRSFTQLPKSKRLKGNRGNCAPKTQALFGTKAPATGQQYLCIDCGYIYDGRVPFQDLGKDYRCPVCNAPKRRFKAQPRSQKSNGKSGIGSSRQPQAASGDGLGADDSSKLVAGGVGILVVVGAVYAFLNSQF</sequence>
<evidence type="ECO:0000256" key="2">
    <source>
        <dbReference type="SAM" id="Phobius"/>
    </source>
</evidence>
<dbReference type="Gene3D" id="2.20.28.10">
    <property type="match status" value="1"/>
</dbReference>
<keyword evidence="2" id="KW-1133">Transmembrane helix</keyword>
<name>A0AAV1I0W7_9CHLO</name>
<feature type="domain" description="Rubredoxin-like" evidence="3">
    <location>
        <begin position="69"/>
        <end position="109"/>
    </location>
</feature>
<keyword evidence="2" id="KW-0472">Membrane</keyword>